<sequence length="1413" mass="157117">MSIWMFCAVILLQTREQGFVHGDRCGNADCRTLSQMTVNGVTLLYCPEVILGVNCDERVQYFITKENQYEWEDDICPTLDNDLRYAIDSEDGERYNHMRQVSTDQNAWIGLRKTNPNTWANSVWIDGTAYSTTWNRWKDGSETTEHNCLEINGNDVWHAHDCTNEKHILCQKVYKCDDPFPHDDNAVITDLSVDEYYPSVKYRCNSGFFIGANTNIGEEIIQCRNSVWGKHTQCESPPCTSPPIDDFSTVSFSPASLVVGTITCKLGYSIGGGMNEDFSEAMECISGGVWNASHILCARRSCGPPVSYFGASVTYLETLYTDSAEYKCSYGYKTSDGVDSYTIECLPNATWSDRPKCEPEECGPTPRYENAKIISHTGTHLNDTVEFECNPGFEMDATTGETKGDILCQASGTWSELLGVCQRKNCGDPPHDSHAVTIMTSGTYFEDYANYTCSRGYRIGQNSTGTIHCQEDGLWAKHAPCLPVTCSDPPTDQYATITRNGLSYNDTILYTCHTGYYIDGHIRASNETLTCSEYGQWVPIHAPCNPVSCGNPIDDPHAKEVGDGSLYNDTMRYDCDIGYVLPDHTSMNSRNVSCHSNGQWSPIHAQCELLSCGTPIDDPHAKEVVNGSLYNDTMIYHCDIGYVLSDHTNMNRRNVRCNSNGQWSPIHAQCELLSCGNPIDDPHAKEVGDGSLYNDTMRYDCDIGYVLPDYTNMNSRNVSCHSNGQWSPIHAQCELLSCGNPIDDPHAKEVVNGSLYNDTMIYHCDIGYVLPDHTNMNSRNVRCHSNGQWSPIHAQCELLSCGNPIDDPHANEVANGSLYNDTMRYDCDIGYVLPDHTSMNSRNVSCHSNGQWSPKHAQCELLSCGNPIDDPHANEVANGSLYNDTMRYDCDIGYVLPDHTSMNSRNVSCHSNGQWSPKHAQCELLSCGTPIDDPYAVGVVNGVLYNDTVAYDCHIGYVLSDLPHMNSRRVSCLGDGTWERHELCTPIDCGPPMIDSNAYVNLSGILYNNTVRYDCRTGYRLGSSFPNATTYVELSCLSNGSWSYHIPCTRVACGQRPEDRHANVTASTYIDSLNSVDNQNSQSLVSNQDLFNDTLTYSCNLGYLINGTNETEKTISCTETGNWTKHNACVRRSCGPSPTDENAIVFFTDIPYLYGTMAVYQCNQGYWINGSTTYNITCQADGRWGHLVPCSIIPCGNPPFDNFANITLGRTILDNISAGNNTNTIQNRPFVYNDTLVYSCVHGYTIQYSNASTATITCGDGGQWSEHHPCVKANTSSFGCSCGTPDVDPNAIQSQVKTNYKCMDVVIFKCKDGYHVSGRSEDIIEEHLQCSPNATWSSRSYCISVKSKSWVRAKRVEYEPEEARGAALMGSVGLIAIIAMLVVVILSDIERFHSQIKLMLQNLSIGHRFRRMR</sequence>
<dbReference type="PANTHER" id="PTHR19325">
    <property type="entry name" value="COMPLEMENT COMPONENT-RELATED SUSHI DOMAIN-CONTAINING"/>
    <property type="match status" value="1"/>
</dbReference>
<feature type="domain" description="Sushi" evidence="10">
    <location>
        <begin position="1280"/>
        <end position="1344"/>
    </location>
</feature>
<evidence type="ECO:0000259" key="10">
    <source>
        <dbReference type="PROSITE" id="PS50923"/>
    </source>
</evidence>
<proteinExistence type="predicted"/>
<dbReference type="Proteomes" id="UP000749559">
    <property type="component" value="Unassembled WGS sequence"/>
</dbReference>
<evidence type="ECO:0000256" key="2">
    <source>
        <dbReference type="ARBA" id="ARBA00022729"/>
    </source>
</evidence>
<feature type="domain" description="Sushi" evidence="10">
    <location>
        <begin position="1132"/>
        <end position="1192"/>
    </location>
</feature>
<dbReference type="Pfam" id="PF00059">
    <property type="entry name" value="Lectin_C"/>
    <property type="match status" value="1"/>
</dbReference>
<feature type="domain" description="Sushi" evidence="10">
    <location>
        <begin position="1051"/>
        <end position="1131"/>
    </location>
</feature>
<reference evidence="11" key="1">
    <citation type="submission" date="2022-03" db="EMBL/GenBank/DDBJ databases">
        <authorList>
            <person name="Martin C."/>
        </authorList>
    </citation>
    <scope>NUCLEOTIDE SEQUENCE</scope>
</reference>
<evidence type="ECO:0000259" key="9">
    <source>
        <dbReference type="PROSITE" id="PS50041"/>
    </source>
</evidence>
<feature type="domain" description="Sushi" evidence="10">
    <location>
        <begin position="673"/>
        <end position="735"/>
    </location>
</feature>
<feature type="domain" description="Sushi" evidence="10">
    <location>
        <begin position="925"/>
        <end position="986"/>
    </location>
</feature>
<name>A0A8S4NLT3_OWEFU</name>
<feature type="domain" description="Sushi" evidence="10">
    <location>
        <begin position="360"/>
        <end position="423"/>
    </location>
</feature>
<feature type="domain" description="Sushi" evidence="10">
    <location>
        <begin position="484"/>
        <end position="546"/>
    </location>
</feature>
<feature type="domain" description="Sushi" evidence="10">
    <location>
        <begin position="1193"/>
        <end position="1272"/>
    </location>
</feature>
<dbReference type="InterPro" id="IPR016187">
    <property type="entry name" value="CTDL_fold"/>
</dbReference>
<dbReference type="InterPro" id="IPR050350">
    <property type="entry name" value="Compl-Cell_Adhes-Reg"/>
</dbReference>
<organism evidence="11 12">
    <name type="scientific">Owenia fusiformis</name>
    <name type="common">Polychaete worm</name>
    <dbReference type="NCBI Taxonomy" id="6347"/>
    <lineage>
        <taxon>Eukaryota</taxon>
        <taxon>Metazoa</taxon>
        <taxon>Spiralia</taxon>
        <taxon>Lophotrochozoa</taxon>
        <taxon>Annelida</taxon>
        <taxon>Polychaeta</taxon>
        <taxon>Sedentaria</taxon>
        <taxon>Canalipalpata</taxon>
        <taxon>Sabellida</taxon>
        <taxon>Oweniida</taxon>
        <taxon>Oweniidae</taxon>
        <taxon>Owenia</taxon>
    </lineage>
</organism>
<keyword evidence="4 6" id="KW-1015">Disulfide bond</keyword>
<feature type="domain" description="Sushi" evidence="10">
    <location>
        <begin position="174"/>
        <end position="236"/>
    </location>
</feature>
<protein>
    <submittedName>
        <fullName evidence="11">Uncharacterized protein</fullName>
    </submittedName>
</protein>
<keyword evidence="7" id="KW-1133">Transmembrane helix</keyword>
<keyword evidence="12" id="KW-1185">Reference proteome</keyword>
<feature type="signal peptide" evidence="8">
    <location>
        <begin position="1"/>
        <end position="22"/>
    </location>
</feature>
<evidence type="ECO:0000256" key="3">
    <source>
        <dbReference type="ARBA" id="ARBA00022737"/>
    </source>
</evidence>
<feature type="disulfide bond" evidence="6">
    <location>
        <begin position="426"/>
        <end position="469"/>
    </location>
</feature>
<dbReference type="InterPro" id="IPR000436">
    <property type="entry name" value="Sushi_SCR_CCP_dom"/>
</dbReference>
<feature type="disulfide bond" evidence="6">
    <location>
        <begin position="302"/>
        <end position="345"/>
    </location>
</feature>
<feature type="domain" description="Sushi" evidence="10">
    <location>
        <begin position="610"/>
        <end position="672"/>
    </location>
</feature>
<gene>
    <name evidence="11" type="ORF">OFUS_LOCUS9080</name>
</gene>
<dbReference type="Gene3D" id="2.10.70.10">
    <property type="entry name" value="Complement Module, domain 1"/>
    <property type="match status" value="16"/>
</dbReference>
<dbReference type="EMBL" id="CAIIXF020000005">
    <property type="protein sequence ID" value="CAH1782658.1"/>
    <property type="molecule type" value="Genomic_DNA"/>
</dbReference>
<evidence type="ECO:0000256" key="7">
    <source>
        <dbReference type="SAM" id="Phobius"/>
    </source>
</evidence>
<dbReference type="InterPro" id="IPR035976">
    <property type="entry name" value="Sushi/SCR/CCP_sf"/>
</dbReference>
<accession>A0A8S4NLT3</accession>
<dbReference type="SMART" id="SM00032">
    <property type="entry name" value="CCP"/>
    <property type="match status" value="18"/>
</dbReference>
<comment type="caution">
    <text evidence="11">The sequence shown here is derived from an EMBL/GenBank/DDBJ whole genome shotgun (WGS) entry which is preliminary data.</text>
</comment>
<evidence type="ECO:0000256" key="5">
    <source>
        <dbReference type="ARBA" id="ARBA00023180"/>
    </source>
</evidence>
<dbReference type="Gene3D" id="3.10.100.10">
    <property type="entry name" value="Mannose-Binding Protein A, subunit A"/>
    <property type="match status" value="1"/>
</dbReference>
<dbReference type="SUPFAM" id="SSF56436">
    <property type="entry name" value="C-type lectin-like"/>
    <property type="match status" value="1"/>
</dbReference>
<evidence type="ECO:0000256" key="6">
    <source>
        <dbReference type="PROSITE-ProRule" id="PRU00302"/>
    </source>
</evidence>
<keyword evidence="7" id="KW-0472">Membrane</keyword>
<comment type="caution">
    <text evidence="6">Lacks conserved residue(s) required for the propagation of feature annotation.</text>
</comment>
<evidence type="ECO:0000313" key="12">
    <source>
        <dbReference type="Proteomes" id="UP000749559"/>
    </source>
</evidence>
<dbReference type="CDD" id="cd00033">
    <property type="entry name" value="CCP"/>
    <property type="match status" value="16"/>
</dbReference>
<keyword evidence="3" id="KW-0677">Repeat</keyword>
<feature type="domain" description="Sushi" evidence="10">
    <location>
        <begin position="300"/>
        <end position="359"/>
    </location>
</feature>
<feature type="domain" description="Sushi" evidence="10">
    <location>
        <begin position="736"/>
        <end position="798"/>
    </location>
</feature>
<feature type="domain" description="Sushi" evidence="10">
    <location>
        <begin position="862"/>
        <end position="924"/>
    </location>
</feature>
<keyword evidence="7" id="KW-0812">Transmembrane</keyword>
<dbReference type="Pfam" id="PF00084">
    <property type="entry name" value="Sushi"/>
    <property type="match status" value="14"/>
</dbReference>
<evidence type="ECO:0000256" key="4">
    <source>
        <dbReference type="ARBA" id="ARBA00023157"/>
    </source>
</evidence>
<dbReference type="InterPro" id="IPR016186">
    <property type="entry name" value="C-type_lectin-like/link_sf"/>
</dbReference>
<dbReference type="OrthoDB" id="9991441at2759"/>
<dbReference type="InterPro" id="IPR001304">
    <property type="entry name" value="C-type_lectin-like"/>
</dbReference>
<feature type="domain" description="Sushi" evidence="10">
    <location>
        <begin position="424"/>
        <end position="483"/>
    </location>
</feature>
<feature type="transmembrane region" description="Helical" evidence="7">
    <location>
        <begin position="1366"/>
        <end position="1389"/>
    </location>
</feature>
<feature type="domain" description="Sushi" evidence="10">
    <location>
        <begin position="987"/>
        <end position="1050"/>
    </location>
</feature>
<feature type="domain" description="Sushi" evidence="10">
    <location>
        <begin position="547"/>
        <end position="609"/>
    </location>
</feature>
<keyword evidence="5" id="KW-0325">Glycoprotein</keyword>
<keyword evidence="1 6" id="KW-0768">Sushi</keyword>
<feature type="chain" id="PRO_5035725579" evidence="8">
    <location>
        <begin position="23"/>
        <end position="1413"/>
    </location>
</feature>
<dbReference type="PROSITE" id="PS50923">
    <property type="entry name" value="SUSHI"/>
    <property type="match status" value="17"/>
</dbReference>
<evidence type="ECO:0000313" key="11">
    <source>
        <dbReference type="EMBL" id="CAH1782658.1"/>
    </source>
</evidence>
<keyword evidence="2 8" id="KW-0732">Signal</keyword>
<evidence type="ECO:0000256" key="8">
    <source>
        <dbReference type="SAM" id="SignalP"/>
    </source>
</evidence>
<dbReference type="PROSITE" id="PS50041">
    <property type="entry name" value="C_TYPE_LECTIN_2"/>
    <property type="match status" value="1"/>
</dbReference>
<dbReference type="SUPFAM" id="SSF57535">
    <property type="entry name" value="Complement control module/SCR domain"/>
    <property type="match status" value="16"/>
</dbReference>
<feature type="domain" description="Sushi" evidence="10">
    <location>
        <begin position="799"/>
        <end position="861"/>
    </location>
</feature>
<feature type="domain" description="C-type lectin" evidence="9">
    <location>
        <begin position="61"/>
        <end position="171"/>
    </location>
</feature>
<evidence type="ECO:0000256" key="1">
    <source>
        <dbReference type="ARBA" id="ARBA00022659"/>
    </source>
</evidence>
<dbReference type="PANTHER" id="PTHR19325:SF570">
    <property type="entry name" value="COMPLEMENT COMPONENT 4 BINDING PROTEIN, MEMBRANE"/>
    <property type="match status" value="1"/>
</dbReference>